<evidence type="ECO:0000313" key="2">
    <source>
        <dbReference type="EMBL" id="GAN34031.1"/>
    </source>
</evidence>
<reference evidence="3" key="1">
    <citation type="journal article" date="2015" name="Genome Announc.">
        <title>Draft Genome Sequence of an Anaerobic Ammonium-Oxidizing Bacterium, "Candidatus Brocadia sinica".</title>
        <authorList>
            <person name="Oshiki M."/>
            <person name="Shinyako-Hata K."/>
            <person name="Satoh H."/>
            <person name="Okabe S."/>
        </authorList>
    </citation>
    <scope>NUCLEOTIDE SEQUENCE [LARGE SCALE GENOMIC DNA]</scope>
    <source>
        <strain evidence="3">JPN1</strain>
    </source>
</reference>
<accession>A0ABQ0JZ68</accession>
<comment type="caution">
    <text evidence="2">The sequence shown here is derived from an EMBL/GenBank/DDBJ whole genome shotgun (WGS) entry which is preliminary data.</text>
</comment>
<sequence>MKLVKRCLGLVCIMILGVPALSGAFDIQLTQEQMKEANEYGGKYKGKDIFDSPVVKPACFGEYPKGGGGLIMSKYIKIAVSSAMKAMKDQSLTSEDLKEMTESVTFNVVVSVPEEGIQSPEDVQIILKQGMNVILPEKNAFGMKYKDKRQGIIGAFRYDKINPGANTAIVVKTKKSEETYKIDFSDVK</sequence>
<feature type="chain" id="PRO_5046612232" evidence="1">
    <location>
        <begin position="25"/>
        <end position="188"/>
    </location>
</feature>
<proteinExistence type="predicted"/>
<dbReference type="Proteomes" id="UP000032309">
    <property type="component" value="Unassembled WGS sequence"/>
</dbReference>
<gene>
    <name evidence="2" type="ORF">BROSI_A2566</name>
</gene>
<evidence type="ECO:0000256" key="1">
    <source>
        <dbReference type="SAM" id="SignalP"/>
    </source>
</evidence>
<protein>
    <submittedName>
        <fullName evidence="2">Uncharacterized protein</fullName>
    </submittedName>
</protein>
<keyword evidence="3" id="KW-1185">Reference proteome</keyword>
<name>A0ABQ0JZ68_9BACT</name>
<organism evidence="2 3">
    <name type="scientific">Candidatus Brocadia sinica JPN1</name>
    <dbReference type="NCBI Taxonomy" id="1197129"/>
    <lineage>
        <taxon>Bacteria</taxon>
        <taxon>Pseudomonadati</taxon>
        <taxon>Planctomycetota</taxon>
        <taxon>Candidatus Brocadiia</taxon>
        <taxon>Candidatus Brocadiales</taxon>
        <taxon>Candidatus Brocadiaceae</taxon>
        <taxon>Candidatus Brocadia</taxon>
    </lineage>
</organism>
<dbReference type="EMBL" id="BAFN01000001">
    <property type="protein sequence ID" value="GAN34031.1"/>
    <property type="molecule type" value="Genomic_DNA"/>
</dbReference>
<feature type="signal peptide" evidence="1">
    <location>
        <begin position="1"/>
        <end position="24"/>
    </location>
</feature>
<evidence type="ECO:0000313" key="3">
    <source>
        <dbReference type="Proteomes" id="UP000032309"/>
    </source>
</evidence>
<dbReference type="RefSeq" id="WP_052564082.1">
    <property type="nucleotide sequence ID" value="NZ_BAFN01000001.1"/>
</dbReference>
<keyword evidence="1" id="KW-0732">Signal</keyword>